<name>A0A1F6CRZ9_HANXR</name>
<evidence type="ECO:0000313" key="1">
    <source>
        <dbReference type="EMBL" id="OGG51652.1"/>
    </source>
</evidence>
<dbReference type="NCBIfam" id="TIGR00741">
    <property type="entry name" value="yfiA"/>
    <property type="match status" value="1"/>
</dbReference>
<protein>
    <submittedName>
        <fullName evidence="1">Ribosomal subunit interface protein</fullName>
    </submittedName>
</protein>
<accession>A0A1F6CRZ9</accession>
<dbReference type="InterPro" id="IPR036567">
    <property type="entry name" value="RHF-like"/>
</dbReference>
<dbReference type="Gene3D" id="3.30.160.100">
    <property type="entry name" value="Ribosome hibernation promotion factor-like"/>
    <property type="match status" value="1"/>
</dbReference>
<dbReference type="SUPFAM" id="SSF69754">
    <property type="entry name" value="Ribosome binding protein Y (YfiA homologue)"/>
    <property type="match status" value="1"/>
</dbReference>
<dbReference type="AlphaFoldDB" id="A0A1F6CRZ9"/>
<gene>
    <name evidence="1" type="ORF">A3F84_29350</name>
</gene>
<proteinExistence type="predicted"/>
<dbReference type="Pfam" id="PF02482">
    <property type="entry name" value="Ribosomal_S30AE"/>
    <property type="match status" value="1"/>
</dbReference>
<dbReference type="CDD" id="cd00552">
    <property type="entry name" value="RaiA"/>
    <property type="match status" value="1"/>
</dbReference>
<organism evidence="1 2">
    <name type="scientific">Handelsmanbacteria sp. (strain RIFCSPLOWO2_12_FULL_64_10)</name>
    <dbReference type="NCBI Taxonomy" id="1817868"/>
    <lineage>
        <taxon>Bacteria</taxon>
        <taxon>Candidatus Handelsmaniibacteriota</taxon>
    </lineage>
</organism>
<dbReference type="EMBL" id="MFKF01000174">
    <property type="protein sequence ID" value="OGG51652.1"/>
    <property type="molecule type" value="Genomic_DNA"/>
</dbReference>
<comment type="caution">
    <text evidence="1">The sequence shown here is derived from an EMBL/GenBank/DDBJ whole genome shotgun (WGS) entry which is preliminary data.</text>
</comment>
<sequence>MKIQIVGRRFDVSDRLRSHVEKEAAKLEKLFDRIVDCQVFIGTERQMKEVEVIVYVRAHTLKATCGGNSVYQAVEEAMDKVKVQLKKLRDKLRERRRGGVKATKAAAAQEA</sequence>
<dbReference type="InterPro" id="IPR003489">
    <property type="entry name" value="RHF/RaiA"/>
</dbReference>
<evidence type="ECO:0000313" key="2">
    <source>
        <dbReference type="Proteomes" id="UP000178606"/>
    </source>
</evidence>
<dbReference type="Proteomes" id="UP000178606">
    <property type="component" value="Unassembled WGS sequence"/>
</dbReference>
<reference evidence="1 2" key="1">
    <citation type="journal article" date="2016" name="Nat. Commun.">
        <title>Thousands of microbial genomes shed light on interconnected biogeochemical processes in an aquifer system.</title>
        <authorList>
            <person name="Anantharaman K."/>
            <person name="Brown C.T."/>
            <person name="Hug L.A."/>
            <person name="Sharon I."/>
            <person name="Castelle C.J."/>
            <person name="Probst A.J."/>
            <person name="Thomas B.C."/>
            <person name="Singh A."/>
            <person name="Wilkins M.J."/>
            <person name="Karaoz U."/>
            <person name="Brodie E.L."/>
            <person name="Williams K.H."/>
            <person name="Hubbard S.S."/>
            <person name="Banfield J.F."/>
        </authorList>
    </citation>
    <scope>NUCLEOTIDE SEQUENCE [LARGE SCALE GENOMIC DNA]</scope>
    <source>
        <strain evidence="2">RIFCSPLOWO2_12_FULL_64_10</strain>
    </source>
</reference>